<evidence type="ECO:0000256" key="3">
    <source>
        <dbReference type="ARBA" id="ARBA00022679"/>
    </source>
</evidence>
<dbReference type="Proteomes" id="UP000011715">
    <property type="component" value="Unassembled WGS sequence"/>
</dbReference>
<protein>
    <recommendedName>
        <fullName evidence="4">Ketosynthase family 3 (KS3) domain-containing protein</fullName>
    </recommendedName>
</protein>
<reference evidence="5" key="2">
    <citation type="submission" date="2010-05" db="EMBL/GenBank/DDBJ databases">
        <title>The Genome Sequence of Magnaporthe poae strain ATCC 64411.</title>
        <authorList>
            <consortium name="The Broad Institute Genome Sequencing Platform"/>
            <consortium name="Broad Institute Genome Sequencing Center for Infectious Disease"/>
            <person name="Ma L.-J."/>
            <person name="Dead R."/>
            <person name="Young S."/>
            <person name="Zeng Q."/>
            <person name="Koehrsen M."/>
            <person name="Alvarado L."/>
            <person name="Berlin A."/>
            <person name="Chapman S.B."/>
            <person name="Chen Z."/>
            <person name="Freedman E."/>
            <person name="Gellesch M."/>
            <person name="Goldberg J."/>
            <person name="Griggs A."/>
            <person name="Gujja S."/>
            <person name="Heilman E.R."/>
            <person name="Heiman D."/>
            <person name="Hepburn T."/>
            <person name="Howarth C."/>
            <person name="Jen D."/>
            <person name="Larson L."/>
            <person name="Mehta T."/>
            <person name="Neiman D."/>
            <person name="Pearson M."/>
            <person name="Roberts A."/>
            <person name="Saif S."/>
            <person name="Shea T."/>
            <person name="Shenoy N."/>
            <person name="Sisk P."/>
            <person name="Stolte C."/>
            <person name="Sykes S."/>
            <person name="Walk T."/>
            <person name="White J."/>
            <person name="Yandava C."/>
            <person name="Haas B."/>
            <person name="Nusbaum C."/>
            <person name="Birren B."/>
        </authorList>
    </citation>
    <scope>NUCLEOTIDE SEQUENCE</scope>
    <source>
        <strain evidence="5">ATCC 64411</strain>
    </source>
</reference>
<name>A0A0C4EC37_MAGP6</name>
<keyword evidence="3" id="KW-0808">Transferase</keyword>
<proteinExistence type="predicted"/>
<evidence type="ECO:0000256" key="1">
    <source>
        <dbReference type="ARBA" id="ARBA00022450"/>
    </source>
</evidence>
<feature type="domain" description="Ketosynthase family 3 (KS3)" evidence="4">
    <location>
        <begin position="4"/>
        <end position="249"/>
    </location>
</feature>
<dbReference type="EMBL" id="GL876975">
    <property type="protein sequence ID" value="KLU90397.1"/>
    <property type="molecule type" value="Genomic_DNA"/>
</dbReference>
<dbReference type="GO" id="GO:0004312">
    <property type="term" value="F:fatty acid synthase activity"/>
    <property type="evidence" value="ECO:0007669"/>
    <property type="project" value="TreeGrafter"/>
</dbReference>
<organism evidence="6 7">
    <name type="scientific">Magnaporthiopsis poae (strain ATCC 64411 / 73-15)</name>
    <name type="common">Kentucky bluegrass fungus</name>
    <name type="synonym">Magnaporthe poae</name>
    <dbReference type="NCBI Taxonomy" id="644358"/>
    <lineage>
        <taxon>Eukaryota</taxon>
        <taxon>Fungi</taxon>
        <taxon>Dikarya</taxon>
        <taxon>Ascomycota</taxon>
        <taxon>Pezizomycotina</taxon>
        <taxon>Sordariomycetes</taxon>
        <taxon>Sordariomycetidae</taxon>
        <taxon>Magnaporthales</taxon>
        <taxon>Magnaporthaceae</taxon>
        <taxon>Magnaporthiopsis</taxon>
    </lineage>
</organism>
<dbReference type="Pfam" id="PF00109">
    <property type="entry name" value="ketoacyl-synt"/>
    <property type="match status" value="1"/>
</dbReference>
<dbReference type="InterPro" id="IPR050091">
    <property type="entry name" value="PKS_NRPS_Biosynth_Enz"/>
</dbReference>
<dbReference type="InterPro" id="IPR016039">
    <property type="entry name" value="Thiolase-like"/>
</dbReference>
<evidence type="ECO:0000259" key="4">
    <source>
        <dbReference type="PROSITE" id="PS52004"/>
    </source>
</evidence>
<dbReference type="SUPFAM" id="SSF53901">
    <property type="entry name" value="Thiolase-like"/>
    <property type="match status" value="1"/>
</dbReference>
<dbReference type="PANTHER" id="PTHR43775">
    <property type="entry name" value="FATTY ACID SYNTHASE"/>
    <property type="match status" value="1"/>
</dbReference>
<reference evidence="7" key="1">
    <citation type="submission" date="2010-05" db="EMBL/GenBank/DDBJ databases">
        <title>The genome sequence of Magnaporthe poae strain ATCC 64411.</title>
        <authorList>
            <person name="Ma L.-J."/>
            <person name="Dead R."/>
            <person name="Young S."/>
            <person name="Zeng Q."/>
            <person name="Koehrsen M."/>
            <person name="Alvarado L."/>
            <person name="Berlin A."/>
            <person name="Chapman S.B."/>
            <person name="Chen Z."/>
            <person name="Freedman E."/>
            <person name="Gellesch M."/>
            <person name="Goldberg J."/>
            <person name="Griggs A."/>
            <person name="Gujja S."/>
            <person name="Heilman E.R."/>
            <person name="Heiman D."/>
            <person name="Hepburn T."/>
            <person name="Howarth C."/>
            <person name="Jen D."/>
            <person name="Larson L."/>
            <person name="Mehta T."/>
            <person name="Neiman D."/>
            <person name="Pearson M."/>
            <person name="Roberts A."/>
            <person name="Saif S."/>
            <person name="Shea T."/>
            <person name="Shenoy N."/>
            <person name="Sisk P."/>
            <person name="Stolte C."/>
            <person name="Sykes S."/>
            <person name="Walk T."/>
            <person name="White J."/>
            <person name="Yandava C."/>
            <person name="Haas B."/>
            <person name="Nusbaum C."/>
            <person name="Birren B."/>
        </authorList>
    </citation>
    <scope>NUCLEOTIDE SEQUENCE [LARGE SCALE GENOMIC DNA]</scope>
    <source>
        <strain evidence="7">ATCC 64411 / 73-15</strain>
    </source>
</reference>
<evidence type="ECO:0000313" key="5">
    <source>
        <dbReference type="EMBL" id="KLU90397.1"/>
    </source>
</evidence>
<dbReference type="InterPro" id="IPR018201">
    <property type="entry name" value="Ketoacyl_synth_AS"/>
</dbReference>
<dbReference type="PROSITE" id="PS52004">
    <property type="entry name" value="KS3_2"/>
    <property type="match status" value="1"/>
</dbReference>
<keyword evidence="7" id="KW-1185">Reference proteome</keyword>
<evidence type="ECO:0000313" key="6">
    <source>
        <dbReference type="EnsemblFungi" id="MAPG_10251T0"/>
    </source>
</evidence>
<dbReference type="eggNOG" id="KOG1202">
    <property type="taxonomic scope" value="Eukaryota"/>
</dbReference>
<accession>A0A0C4EC37</accession>
<dbReference type="OrthoDB" id="329835at2759"/>
<dbReference type="GO" id="GO:0006633">
    <property type="term" value="P:fatty acid biosynthetic process"/>
    <property type="evidence" value="ECO:0007669"/>
    <property type="project" value="InterPro"/>
</dbReference>
<dbReference type="PROSITE" id="PS00606">
    <property type="entry name" value="KS3_1"/>
    <property type="match status" value="1"/>
</dbReference>
<reference evidence="5" key="3">
    <citation type="submission" date="2011-03" db="EMBL/GenBank/DDBJ databases">
        <title>Annotation of Magnaporthe poae ATCC 64411.</title>
        <authorList>
            <person name="Ma L.-J."/>
            <person name="Dead R."/>
            <person name="Young S.K."/>
            <person name="Zeng Q."/>
            <person name="Gargeya S."/>
            <person name="Fitzgerald M."/>
            <person name="Haas B."/>
            <person name="Abouelleil A."/>
            <person name="Alvarado L."/>
            <person name="Arachchi H.M."/>
            <person name="Berlin A."/>
            <person name="Brown A."/>
            <person name="Chapman S.B."/>
            <person name="Chen Z."/>
            <person name="Dunbar C."/>
            <person name="Freedman E."/>
            <person name="Gearin G."/>
            <person name="Gellesch M."/>
            <person name="Goldberg J."/>
            <person name="Griggs A."/>
            <person name="Gujja S."/>
            <person name="Heiman D."/>
            <person name="Howarth C."/>
            <person name="Larson L."/>
            <person name="Lui A."/>
            <person name="MacDonald P.J.P."/>
            <person name="Mehta T."/>
            <person name="Montmayeur A."/>
            <person name="Murphy C."/>
            <person name="Neiman D."/>
            <person name="Pearson M."/>
            <person name="Priest M."/>
            <person name="Roberts A."/>
            <person name="Saif S."/>
            <person name="Shea T."/>
            <person name="Shenoy N."/>
            <person name="Sisk P."/>
            <person name="Stolte C."/>
            <person name="Sykes S."/>
            <person name="Yandava C."/>
            <person name="Wortman J."/>
            <person name="Nusbaum C."/>
            <person name="Birren B."/>
        </authorList>
    </citation>
    <scope>NUCLEOTIDE SEQUENCE</scope>
    <source>
        <strain evidence="5">ATCC 64411</strain>
    </source>
</reference>
<dbReference type="EnsemblFungi" id="MAPG_10251T0">
    <property type="protein sequence ID" value="MAPG_10251T0"/>
    <property type="gene ID" value="MAPG_10251"/>
</dbReference>
<evidence type="ECO:0000256" key="2">
    <source>
        <dbReference type="ARBA" id="ARBA00022553"/>
    </source>
</evidence>
<dbReference type="CDD" id="cd00833">
    <property type="entry name" value="PKS"/>
    <property type="match status" value="1"/>
</dbReference>
<dbReference type="GO" id="GO:0004315">
    <property type="term" value="F:3-oxoacyl-[acyl-carrier-protein] synthase activity"/>
    <property type="evidence" value="ECO:0007669"/>
    <property type="project" value="InterPro"/>
</dbReference>
<keyword evidence="2" id="KW-0597">Phosphoprotein</keyword>
<reference evidence="6" key="4">
    <citation type="journal article" date="2015" name="G3 (Bethesda)">
        <title>Genome sequences of three phytopathogenic species of the Magnaporthaceae family of fungi.</title>
        <authorList>
            <person name="Okagaki L.H."/>
            <person name="Nunes C.C."/>
            <person name="Sailsbery J."/>
            <person name="Clay B."/>
            <person name="Brown D."/>
            <person name="John T."/>
            <person name="Oh Y."/>
            <person name="Young N."/>
            <person name="Fitzgerald M."/>
            <person name="Haas B.J."/>
            <person name="Zeng Q."/>
            <person name="Young S."/>
            <person name="Adiconis X."/>
            <person name="Fan L."/>
            <person name="Levin J.Z."/>
            <person name="Mitchell T.K."/>
            <person name="Okubara P.A."/>
            <person name="Farman M.L."/>
            <person name="Kohn L.M."/>
            <person name="Birren B."/>
            <person name="Ma L.-J."/>
            <person name="Dean R.A."/>
        </authorList>
    </citation>
    <scope>NUCLEOTIDE SEQUENCE</scope>
    <source>
        <strain evidence="6">ATCC 64411 / 73-15</strain>
    </source>
</reference>
<dbReference type="OMA" id="ENAGQTH"/>
<dbReference type="EMBL" id="ADBL01002295">
    <property type="status" value="NOT_ANNOTATED_CDS"/>
    <property type="molecule type" value="Genomic_DNA"/>
</dbReference>
<keyword evidence="1" id="KW-0596">Phosphopantetheine</keyword>
<dbReference type="InterPro" id="IPR014030">
    <property type="entry name" value="Ketoacyl_synth_N"/>
</dbReference>
<dbReference type="AlphaFoldDB" id="A0A0C4EC37"/>
<dbReference type="SMART" id="SM00825">
    <property type="entry name" value="PKS_KS"/>
    <property type="match status" value="1"/>
</dbReference>
<dbReference type="STRING" id="644358.A0A0C4EC37"/>
<dbReference type="InterPro" id="IPR020841">
    <property type="entry name" value="PKS_Beta-ketoAc_synthase_dom"/>
</dbReference>
<sequence length="249" mass="27145">MSTPEPIAVIGSACRFPGDGDTQSKLWELLRAPRDLLSPVSPELYDADVFQHPNGKHHGSTDVGEAEAIDPQQKMLLETVYDSLCAAGQTIERLHGSQTSVFVGLMCDEWFALRSHDMETYPQYGATGTPRSVVFNRTSYYSDWHGPSMTIDTACSSSLVVVHQAVQTLHIDESEVAVATGANLILTPTMFIAESKSPMLSPQGRSRMWDKDVDGYARGECVAPMLKTLSAAVRNGDHIECVIRATGVN</sequence>
<evidence type="ECO:0000313" key="7">
    <source>
        <dbReference type="Proteomes" id="UP000011715"/>
    </source>
</evidence>
<dbReference type="PANTHER" id="PTHR43775:SF20">
    <property type="entry name" value="HYBRID PKS-NRPS SYNTHETASE APDA"/>
    <property type="match status" value="1"/>
</dbReference>
<reference evidence="6" key="5">
    <citation type="submission" date="2015-06" db="UniProtKB">
        <authorList>
            <consortium name="EnsemblFungi"/>
        </authorList>
    </citation>
    <scope>IDENTIFICATION</scope>
    <source>
        <strain evidence="6">ATCC 64411</strain>
    </source>
</reference>
<dbReference type="VEuPathDB" id="FungiDB:MAPG_10251"/>
<dbReference type="GO" id="GO:0044550">
    <property type="term" value="P:secondary metabolite biosynthetic process"/>
    <property type="evidence" value="ECO:0007669"/>
    <property type="project" value="TreeGrafter"/>
</dbReference>
<dbReference type="Gene3D" id="3.40.47.10">
    <property type="match status" value="1"/>
</dbReference>
<gene>
    <name evidence="5" type="ORF">MAPG_10251</name>
</gene>